<dbReference type="SFLD" id="SFLDS00029">
    <property type="entry name" value="Radical_SAM"/>
    <property type="match status" value="1"/>
</dbReference>
<dbReference type="Gene3D" id="3.20.20.70">
    <property type="entry name" value="Aldolase class I"/>
    <property type="match status" value="1"/>
</dbReference>
<dbReference type="SFLD" id="SFLDF00314">
    <property type="entry name" value="L-lysine_2_3-aminomutase_(yjeK"/>
    <property type="match status" value="1"/>
</dbReference>
<comment type="catalytic activity">
    <reaction evidence="1">
        <text>L-lysine = D-beta-lysine</text>
        <dbReference type="Rhea" id="RHEA:44148"/>
        <dbReference type="ChEBI" id="CHEBI:32551"/>
        <dbReference type="ChEBI" id="CHEBI:84138"/>
    </reaction>
</comment>
<keyword evidence="18" id="KW-1185">Reference proteome</keyword>
<protein>
    <recommendedName>
        <fullName evidence="5">L-lysine 2,3-aminomutase</fullName>
    </recommendedName>
    <alternativeName>
        <fullName evidence="13">EF-P post-translational modification enzyme B</fullName>
    </alternativeName>
</protein>
<evidence type="ECO:0000256" key="7">
    <source>
        <dbReference type="ARBA" id="ARBA00022691"/>
    </source>
</evidence>
<dbReference type="InterPro" id="IPR058240">
    <property type="entry name" value="rSAM_sf"/>
</dbReference>
<evidence type="ECO:0000256" key="6">
    <source>
        <dbReference type="ARBA" id="ARBA00022485"/>
    </source>
</evidence>
<keyword evidence="12" id="KW-0413">Isomerase</keyword>
<reference evidence="17 18" key="1">
    <citation type="journal article" date="2017" name="ISME J.">
        <title>An acid-tolerant ammonia-oxidizing ?-proteobacterium from soil.</title>
        <authorList>
            <person name="Hayatsu M."/>
            <person name="Tago K."/>
            <person name="Uchiyama I."/>
            <person name="Toyoda A."/>
            <person name="Wang Y."/>
            <person name="Shimomura Y."/>
            <person name="Okubo T."/>
            <person name="Kurisu F."/>
            <person name="Hirono Y."/>
            <person name="Nonaka K."/>
            <person name="Akiyama H."/>
            <person name="Itoh T."/>
            <person name="Takami H."/>
        </authorList>
    </citation>
    <scope>NUCLEOTIDE SEQUENCE [LARGE SCALE GENOMIC DNA]</scope>
    <source>
        <strain evidence="17 18">TAO100</strain>
    </source>
</reference>
<keyword evidence="6 14" id="KW-0004">4Fe-4S</keyword>
<feature type="domain" description="Radical SAM core" evidence="16">
    <location>
        <begin position="105"/>
        <end position="317"/>
    </location>
</feature>
<sequence length="334" mass="37738">MITQLLAARQRPIWQRELARAVRSLQELLTLIELNDHPEIASETTRKQFPLRVPHSYIARMQKGDPNDPLFRQVFPLIAEDQISPNFSLDPVGDLAAVRSSGVIQKYTGRVLLVITGACAIHCRYCFRRHFPYVDHNPTKDHWEQTLSYIAQNPSIREVILSGGDPLTLTDNRLASLAQALACIPHLKRLRIHTRLPIVLPERIDIHLLQWLKDTPLQKVVVIHTNHANELDNTVEVALNALTQAGCKLFNQAVLLRGINDNIDTLCDLSERLFDLGVIPYYLHVLDKVQGAAHFEVDIATARNLYQALRTRLPGYLVPLLVQEQAGALSKLPV</sequence>
<dbReference type="SFLD" id="SFLDG01070">
    <property type="entry name" value="PLP-dependent"/>
    <property type="match status" value="1"/>
</dbReference>
<feature type="modified residue" description="N6-(pyridoxal phosphate)lysine" evidence="15">
    <location>
        <position position="331"/>
    </location>
</feature>
<dbReference type="InterPro" id="IPR007197">
    <property type="entry name" value="rSAM"/>
</dbReference>
<feature type="binding site" evidence="14">
    <location>
        <position position="123"/>
    </location>
    <ligand>
        <name>[4Fe-4S] cluster</name>
        <dbReference type="ChEBI" id="CHEBI:49883"/>
        <note>4Fe-4S-S-AdoMet</note>
    </ligand>
</feature>
<evidence type="ECO:0000256" key="12">
    <source>
        <dbReference type="ARBA" id="ARBA00023235"/>
    </source>
</evidence>
<dbReference type="NCBIfam" id="TIGR03821">
    <property type="entry name" value="EFP_modif_epmB"/>
    <property type="match status" value="1"/>
</dbReference>
<evidence type="ECO:0000256" key="5">
    <source>
        <dbReference type="ARBA" id="ARBA00022363"/>
    </source>
</evidence>
<keyword evidence="11 14" id="KW-0411">Iron-sulfur</keyword>
<keyword evidence="9 15" id="KW-0663">Pyridoxal phosphate</keyword>
<keyword evidence="7" id="KW-0949">S-adenosyl-L-methionine</keyword>
<comment type="cofactor">
    <cofactor evidence="2 15">
        <name>pyridoxal 5'-phosphate</name>
        <dbReference type="ChEBI" id="CHEBI:597326"/>
    </cofactor>
</comment>
<dbReference type="Pfam" id="PF04055">
    <property type="entry name" value="Radical_SAM"/>
    <property type="match status" value="1"/>
</dbReference>
<dbReference type="Proteomes" id="UP000243679">
    <property type="component" value="Chromosome"/>
</dbReference>
<comment type="similarity">
    <text evidence="4">Belongs to the radical SAM superfamily. KamA family.</text>
</comment>
<evidence type="ECO:0000256" key="11">
    <source>
        <dbReference type="ARBA" id="ARBA00023014"/>
    </source>
</evidence>
<dbReference type="SUPFAM" id="SSF102114">
    <property type="entry name" value="Radical SAM enzymes"/>
    <property type="match status" value="1"/>
</dbReference>
<evidence type="ECO:0000313" key="17">
    <source>
        <dbReference type="EMBL" id="BAW79935.1"/>
    </source>
</evidence>
<dbReference type="PIRSF" id="PIRSF004911">
    <property type="entry name" value="DUF160"/>
    <property type="match status" value="1"/>
</dbReference>
<dbReference type="PANTHER" id="PTHR30538">
    <property type="entry name" value="LYSINE 2,3-AMINOMUTASE-RELATED"/>
    <property type="match status" value="1"/>
</dbReference>
<proteinExistence type="inferred from homology"/>
<accession>A0A1Q2SLA9</accession>
<evidence type="ECO:0000256" key="15">
    <source>
        <dbReference type="PIRSR" id="PIRSR603739-50"/>
    </source>
</evidence>
<dbReference type="GO" id="GO:0016853">
    <property type="term" value="F:isomerase activity"/>
    <property type="evidence" value="ECO:0007669"/>
    <property type="project" value="UniProtKB-KW"/>
</dbReference>
<evidence type="ECO:0000256" key="3">
    <source>
        <dbReference type="ARBA" id="ARBA00001966"/>
    </source>
</evidence>
<dbReference type="GO" id="GO:0051539">
    <property type="term" value="F:4 iron, 4 sulfur cluster binding"/>
    <property type="evidence" value="ECO:0007669"/>
    <property type="project" value="UniProtKB-KW"/>
</dbReference>
<feature type="binding site" evidence="14">
    <location>
        <position position="119"/>
    </location>
    <ligand>
        <name>[4Fe-4S] cluster</name>
        <dbReference type="ChEBI" id="CHEBI:49883"/>
        <note>4Fe-4S-S-AdoMet</note>
    </ligand>
</feature>
<dbReference type="AlphaFoldDB" id="A0A1Q2SLA9"/>
<organism evidence="17 18">
    <name type="scientific">Candidatus Nitrosoglobus terrae</name>
    <dbReference type="NCBI Taxonomy" id="1630141"/>
    <lineage>
        <taxon>Bacteria</taxon>
        <taxon>Pseudomonadati</taxon>
        <taxon>Pseudomonadota</taxon>
        <taxon>Gammaproteobacteria</taxon>
        <taxon>Chromatiales</taxon>
        <taxon>Chromatiaceae</taxon>
        <taxon>Candidatus Nitrosoglobus</taxon>
    </lineage>
</organism>
<keyword evidence="8 14" id="KW-0479">Metal-binding</keyword>
<dbReference type="InterPro" id="IPR003739">
    <property type="entry name" value="Lys_aminomutase/Glu_NH3_mut"/>
</dbReference>
<dbReference type="InterPro" id="IPR013785">
    <property type="entry name" value="Aldolase_TIM"/>
</dbReference>
<dbReference type="CDD" id="cd01335">
    <property type="entry name" value="Radical_SAM"/>
    <property type="match status" value="1"/>
</dbReference>
<evidence type="ECO:0000256" key="13">
    <source>
        <dbReference type="ARBA" id="ARBA00030756"/>
    </source>
</evidence>
<dbReference type="PROSITE" id="PS51918">
    <property type="entry name" value="RADICAL_SAM"/>
    <property type="match status" value="1"/>
</dbReference>
<evidence type="ECO:0000256" key="4">
    <source>
        <dbReference type="ARBA" id="ARBA00008703"/>
    </source>
</evidence>
<dbReference type="KEGG" id="ntt:TAO_0565"/>
<evidence type="ECO:0000256" key="2">
    <source>
        <dbReference type="ARBA" id="ARBA00001933"/>
    </source>
</evidence>
<dbReference type="RefSeq" id="WP_096526533.1">
    <property type="nucleotide sequence ID" value="NZ_AP014836.1"/>
</dbReference>
<dbReference type="PANTHER" id="PTHR30538:SF1">
    <property type="entry name" value="L-LYSINE 2,3-AMINOMUTASE"/>
    <property type="match status" value="1"/>
</dbReference>
<dbReference type="OrthoDB" id="9770937at2"/>
<evidence type="ECO:0000259" key="16">
    <source>
        <dbReference type="PROSITE" id="PS51918"/>
    </source>
</evidence>
<comment type="cofactor">
    <cofactor evidence="3">
        <name>[4Fe-4S] cluster</name>
        <dbReference type="ChEBI" id="CHEBI:49883"/>
    </cofactor>
</comment>
<evidence type="ECO:0000313" key="18">
    <source>
        <dbReference type="Proteomes" id="UP000243679"/>
    </source>
</evidence>
<keyword evidence="10" id="KW-0408">Iron</keyword>
<dbReference type="InterPro" id="IPR022462">
    <property type="entry name" value="EpmB"/>
</dbReference>
<dbReference type="GO" id="GO:0046872">
    <property type="term" value="F:metal ion binding"/>
    <property type="evidence" value="ECO:0007669"/>
    <property type="project" value="UniProtKB-KW"/>
</dbReference>
<dbReference type="EMBL" id="AP014836">
    <property type="protein sequence ID" value="BAW79935.1"/>
    <property type="molecule type" value="Genomic_DNA"/>
</dbReference>
<evidence type="ECO:0000256" key="8">
    <source>
        <dbReference type="ARBA" id="ARBA00022723"/>
    </source>
</evidence>
<evidence type="ECO:0000256" key="10">
    <source>
        <dbReference type="ARBA" id="ARBA00023004"/>
    </source>
</evidence>
<dbReference type="NCBIfam" id="TIGR00238">
    <property type="entry name" value="KamA family radical SAM protein"/>
    <property type="match status" value="1"/>
</dbReference>
<evidence type="ECO:0000256" key="1">
    <source>
        <dbReference type="ARBA" id="ARBA00001352"/>
    </source>
</evidence>
<feature type="binding site" evidence="14">
    <location>
        <position position="126"/>
    </location>
    <ligand>
        <name>[4Fe-4S] cluster</name>
        <dbReference type="ChEBI" id="CHEBI:49883"/>
        <note>4Fe-4S-S-AdoMet</note>
    </ligand>
</feature>
<evidence type="ECO:0000256" key="9">
    <source>
        <dbReference type="ARBA" id="ARBA00022898"/>
    </source>
</evidence>
<gene>
    <name evidence="17" type="ORF">TAO_0565</name>
</gene>
<evidence type="ECO:0000256" key="14">
    <source>
        <dbReference type="PIRSR" id="PIRSR004911-1"/>
    </source>
</evidence>
<name>A0A1Q2SLA9_9GAMM</name>